<feature type="region of interest" description="Disordered" evidence="1">
    <location>
        <begin position="1"/>
        <end position="23"/>
    </location>
</feature>
<feature type="transmembrane region" description="Helical" evidence="2">
    <location>
        <begin position="49"/>
        <end position="71"/>
    </location>
</feature>
<evidence type="ECO:0000313" key="4">
    <source>
        <dbReference type="Proteomes" id="UP000735302"/>
    </source>
</evidence>
<evidence type="ECO:0000313" key="3">
    <source>
        <dbReference type="EMBL" id="GFN98782.1"/>
    </source>
</evidence>
<evidence type="ECO:0000256" key="1">
    <source>
        <dbReference type="SAM" id="MobiDB-lite"/>
    </source>
</evidence>
<dbReference type="Proteomes" id="UP000735302">
    <property type="component" value="Unassembled WGS sequence"/>
</dbReference>
<keyword evidence="4" id="KW-1185">Reference proteome</keyword>
<keyword evidence="2" id="KW-1133">Transmembrane helix</keyword>
<proteinExistence type="predicted"/>
<reference evidence="3 4" key="1">
    <citation type="journal article" date="2021" name="Elife">
        <title>Chloroplast acquisition without the gene transfer in kleptoplastic sea slugs, Plakobranchus ocellatus.</title>
        <authorList>
            <person name="Maeda T."/>
            <person name="Takahashi S."/>
            <person name="Yoshida T."/>
            <person name="Shimamura S."/>
            <person name="Takaki Y."/>
            <person name="Nagai Y."/>
            <person name="Toyoda A."/>
            <person name="Suzuki Y."/>
            <person name="Arimoto A."/>
            <person name="Ishii H."/>
            <person name="Satoh N."/>
            <person name="Nishiyama T."/>
            <person name="Hasebe M."/>
            <person name="Maruyama T."/>
            <person name="Minagawa J."/>
            <person name="Obokata J."/>
            <person name="Shigenobu S."/>
        </authorList>
    </citation>
    <scope>NUCLEOTIDE SEQUENCE [LARGE SCALE GENOMIC DNA]</scope>
</reference>
<evidence type="ECO:0000256" key="2">
    <source>
        <dbReference type="SAM" id="Phobius"/>
    </source>
</evidence>
<accession>A0AAV3ZWJ1</accession>
<feature type="region of interest" description="Disordered" evidence="1">
    <location>
        <begin position="520"/>
        <end position="578"/>
    </location>
</feature>
<feature type="region of interest" description="Disordered" evidence="1">
    <location>
        <begin position="299"/>
        <end position="371"/>
    </location>
</feature>
<feature type="region of interest" description="Disordered" evidence="1">
    <location>
        <begin position="474"/>
        <end position="508"/>
    </location>
</feature>
<feature type="transmembrane region" description="Helical" evidence="2">
    <location>
        <begin position="597"/>
        <end position="619"/>
    </location>
</feature>
<feature type="compositionally biased region" description="Polar residues" evidence="1">
    <location>
        <begin position="520"/>
        <end position="549"/>
    </location>
</feature>
<feature type="compositionally biased region" description="Polar residues" evidence="1">
    <location>
        <begin position="356"/>
        <end position="371"/>
    </location>
</feature>
<feature type="compositionally biased region" description="Polar residues" evidence="1">
    <location>
        <begin position="332"/>
        <end position="348"/>
    </location>
</feature>
<comment type="caution">
    <text evidence="3">The sequence shown here is derived from an EMBL/GenBank/DDBJ whole genome shotgun (WGS) entry which is preliminary data.</text>
</comment>
<feature type="compositionally biased region" description="Polar residues" evidence="1">
    <location>
        <begin position="302"/>
        <end position="321"/>
    </location>
</feature>
<keyword evidence="2" id="KW-0472">Membrane</keyword>
<protein>
    <submittedName>
        <fullName evidence="3">Voltage-gated hydrogen channel 1</fullName>
    </submittedName>
</protein>
<organism evidence="3 4">
    <name type="scientific">Plakobranchus ocellatus</name>
    <dbReference type="NCBI Taxonomy" id="259542"/>
    <lineage>
        <taxon>Eukaryota</taxon>
        <taxon>Metazoa</taxon>
        <taxon>Spiralia</taxon>
        <taxon>Lophotrochozoa</taxon>
        <taxon>Mollusca</taxon>
        <taxon>Gastropoda</taxon>
        <taxon>Heterobranchia</taxon>
        <taxon>Euthyneura</taxon>
        <taxon>Panpulmonata</taxon>
        <taxon>Sacoglossa</taxon>
        <taxon>Placobranchoidea</taxon>
        <taxon>Plakobranchidae</taxon>
        <taxon>Plakobranchus</taxon>
    </lineage>
</organism>
<name>A0AAV3ZWJ1_9GAST</name>
<dbReference type="EMBL" id="BLXT01002861">
    <property type="protein sequence ID" value="GFN98782.1"/>
    <property type="molecule type" value="Genomic_DNA"/>
</dbReference>
<gene>
    <name evidence="3" type="ORF">PoB_002528800</name>
</gene>
<keyword evidence="2" id="KW-0812">Transmembrane</keyword>
<dbReference type="AlphaFoldDB" id="A0AAV3ZWJ1"/>
<feature type="compositionally biased region" description="Basic and acidic residues" evidence="1">
    <location>
        <begin position="484"/>
        <end position="496"/>
    </location>
</feature>
<sequence>MRVTPALTTRSEDDQGPPQRQGSIASQTVLGGLVSPLRKRGEKFLGSKYIVILVILLTITDCALVIAELILDLYSVKKTLLATESQTYRFIDAVRIKYRKDIPQDESVSAIYDRITEATILWNGSAELGCCYESGCCMDVHLSSSSMNRTNPRGSELVSDSFGKVMAGSRVFRRKAGNFSKGDKPAKHVFKETLVVQKLNMSHGQESDVDYPFYHKHRRRSRRDYSPPGFIKLDNKPSFPGKSDDLYVMLIANGQIGIDKSSLEQYLASTTQGFQSCVSRILRDNLQSSIVKTKFQPRDTVLKSSSDQPNPESSPKSSFVQLSAEHPKKSSSKQTYAEFSRKSFSNRPSVEHTKKSASNQPGVESLPLQSFSSQSHAAPNINVDSNDYMYIFDNTSIFQKYLISFFSMQLYDFIRTYIPSHINLSPTQTPETSSFENPIPVPSAMYRSTYRQYSYHSLPLRPDPDKQELFKLLQRQNANPKDSITIKKRDMSENAPHHSYKNARTINSDDQFHLKRKLSISDQDASTHSAQTSDERSANIQKNSPSAPNTRRRRHATSAAGPDEQSSDAGDSSAHQRFDSMRRELHHSREMEIAHKLHYASVFVVSVLLIMVSPTVFPFRRR</sequence>